<dbReference type="RefSeq" id="WP_018164026.1">
    <property type="nucleotide sequence ID" value="NZ_FMXP01000040.1"/>
</dbReference>
<sequence length="61" mass="7007">MEKQLITKQDLIKQGLKEGTARKVIHEAKQVLVSQGFQFYNNRRLGAVPISTVEEILHVKF</sequence>
<dbReference type="Pfam" id="PF11372">
    <property type="entry name" value="DUF3173"/>
    <property type="match status" value="1"/>
</dbReference>
<gene>
    <name evidence="1" type="ORF">SAMN02910293_02231</name>
</gene>
<organism evidence="1 2">
    <name type="scientific">Streptococcus henryi</name>
    <dbReference type="NCBI Taxonomy" id="439219"/>
    <lineage>
        <taxon>Bacteria</taxon>
        <taxon>Bacillati</taxon>
        <taxon>Bacillota</taxon>
        <taxon>Bacilli</taxon>
        <taxon>Lactobacillales</taxon>
        <taxon>Streptococcaceae</taxon>
        <taxon>Streptococcus</taxon>
    </lineage>
</organism>
<evidence type="ECO:0008006" key="3">
    <source>
        <dbReference type="Google" id="ProtNLM"/>
    </source>
</evidence>
<evidence type="ECO:0000313" key="2">
    <source>
        <dbReference type="Proteomes" id="UP000182508"/>
    </source>
</evidence>
<keyword evidence="2" id="KW-1185">Reference proteome</keyword>
<protein>
    <recommendedName>
        <fullName evidence="3">DUF3173 domain-containing protein</fullName>
    </recommendedName>
</protein>
<reference evidence="1 2" key="1">
    <citation type="submission" date="2016-10" db="EMBL/GenBank/DDBJ databases">
        <authorList>
            <person name="de Groot N.N."/>
        </authorList>
    </citation>
    <scope>NUCLEOTIDE SEQUENCE [LARGE SCALE GENOMIC DNA]</scope>
    <source>
        <strain evidence="1 2">A-4</strain>
    </source>
</reference>
<evidence type="ECO:0000313" key="1">
    <source>
        <dbReference type="EMBL" id="SDB44993.1"/>
    </source>
</evidence>
<dbReference type="Proteomes" id="UP000182508">
    <property type="component" value="Unassembled WGS sequence"/>
</dbReference>
<dbReference type="InterPro" id="IPR021512">
    <property type="entry name" value="DUF3173"/>
</dbReference>
<dbReference type="STRING" id="439219.SAMN02910293_02231"/>
<accession>A0A1G6DIM5</accession>
<proteinExistence type="predicted"/>
<dbReference type="eggNOG" id="ENOG502ZKDA">
    <property type="taxonomic scope" value="Bacteria"/>
</dbReference>
<dbReference type="EMBL" id="FMXP01000040">
    <property type="protein sequence ID" value="SDB44993.1"/>
    <property type="molecule type" value="Genomic_DNA"/>
</dbReference>
<dbReference type="AlphaFoldDB" id="A0A1G6DIM5"/>
<name>A0A1G6DIM5_9STRE</name>